<evidence type="ECO:0000313" key="2">
    <source>
        <dbReference type="Proteomes" id="UP001437256"/>
    </source>
</evidence>
<reference evidence="1 2" key="1">
    <citation type="submission" date="2024-05" db="EMBL/GenBank/DDBJ databases">
        <title>A draft genome resource for the thread blight pathogen Marasmius tenuissimus strain MS-2.</title>
        <authorList>
            <person name="Yulfo-Soto G.E."/>
            <person name="Baruah I.K."/>
            <person name="Amoako-Attah I."/>
            <person name="Bukari Y."/>
            <person name="Meinhardt L.W."/>
            <person name="Bailey B.A."/>
            <person name="Cohen S.P."/>
        </authorList>
    </citation>
    <scope>NUCLEOTIDE SEQUENCE [LARGE SCALE GENOMIC DNA]</scope>
    <source>
        <strain evidence="1 2">MS-2</strain>
    </source>
</reference>
<comment type="caution">
    <text evidence="1">The sequence shown here is derived from an EMBL/GenBank/DDBJ whole genome shotgun (WGS) entry which is preliminary data.</text>
</comment>
<proteinExistence type="predicted"/>
<evidence type="ECO:0000313" key="1">
    <source>
        <dbReference type="EMBL" id="KAL0061152.1"/>
    </source>
</evidence>
<accession>A0ABR2ZL17</accession>
<sequence>MYTSTVKPGPMSLMRLFGIWNLSNPVGGLLGSFVTDEALILMGARDTRTPNHVKNAFRLSSPATIIQFPAENPIQTLMEPPTESSDQI</sequence>
<name>A0ABR2ZL17_9AGAR</name>
<dbReference type="EMBL" id="JBBXMP010000146">
    <property type="protein sequence ID" value="KAL0061152.1"/>
    <property type="molecule type" value="Genomic_DNA"/>
</dbReference>
<keyword evidence="2" id="KW-1185">Reference proteome</keyword>
<dbReference type="Proteomes" id="UP001437256">
    <property type="component" value="Unassembled WGS sequence"/>
</dbReference>
<gene>
    <name evidence="1" type="ORF">AAF712_012022</name>
</gene>
<organism evidence="1 2">
    <name type="scientific">Marasmius tenuissimus</name>
    <dbReference type="NCBI Taxonomy" id="585030"/>
    <lineage>
        <taxon>Eukaryota</taxon>
        <taxon>Fungi</taxon>
        <taxon>Dikarya</taxon>
        <taxon>Basidiomycota</taxon>
        <taxon>Agaricomycotina</taxon>
        <taxon>Agaricomycetes</taxon>
        <taxon>Agaricomycetidae</taxon>
        <taxon>Agaricales</taxon>
        <taxon>Marasmiineae</taxon>
        <taxon>Marasmiaceae</taxon>
        <taxon>Marasmius</taxon>
    </lineage>
</organism>
<protein>
    <submittedName>
        <fullName evidence="1">Uncharacterized protein</fullName>
    </submittedName>
</protein>